<dbReference type="AlphaFoldDB" id="A0A0B9A308"/>
<protein>
    <submittedName>
        <fullName evidence="2">GCN5-related N-acetyltransferase</fullName>
    </submittedName>
</protein>
<reference evidence="2 3" key="1">
    <citation type="submission" date="2014-11" db="EMBL/GenBank/DDBJ databases">
        <title>Draft Genome Sequence of Brevibacterium linens AE038-8.</title>
        <authorList>
            <person name="Maizel D."/>
            <person name="Utturkar S.M."/>
            <person name="Brown S.D."/>
            <person name="Ferrero M."/>
            <person name="Rosen B.P."/>
        </authorList>
    </citation>
    <scope>NUCLEOTIDE SEQUENCE [LARGE SCALE GENOMIC DNA]</scope>
    <source>
        <strain evidence="2 3">AE038-8</strain>
    </source>
</reference>
<evidence type="ECO:0000313" key="2">
    <source>
        <dbReference type="EMBL" id="KHS53084.1"/>
    </source>
</evidence>
<dbReference type="PATRIC" id="fig|1703.6.peg.1380"/>
<dbReference type="Gene3D" id="3.40.630.30">
    <property type="match status" value="1"/>
</dbReference>
<dbReference type="GO" id="GO:0016747">
    <property type="term" value="F:acyltransferase activity, transferring groups other than amino-acyl groups"/>
    <property type="evidence" value="ECO:0007669"/>
    <property type="project" value="InterPro"/>
</dbReference>
<dbReference type="RefSeq" id="WP_039208575.1">
    <property type="nucleotide sequence ID" value="NZ_JTJZ01000017.1"/>
</dbReference>
<evidence type="ECO:0000259" key="1">
    <source>
        <dbReference type="Pfam" id="PF13302"/>
    </source>
</evidence>
<sequence length="190" mass="20296">MGQAPDYVLDRPSTDDRDQFLTIDSDPRVWTHLPSGRLTDGEDAVAILVRLASQWELDGIGPWMVRRVPGGEILGYCGCSLRGVAGPGASRRTPGAFWNLGYRFRPEAQGQGLATAVSRDAIEAAAAVDPDLPVVAYLLEANTASAVVARKLGFELVHRAPDAGNPDPTAMRLVFADRDLTAAQLDATLA</sequence>
<accession>A0A0B9A308</accession>
<feature type="domain" description="N-acetyltransferase" evidence="1">
    <location>
        <begin position="9"/>
        <end position="155"/>
    </location>
</feature>
<proteinExistence type="predicted"/>
<dbReference type="Proteomes" id="UP000031488">
    <property type="component" value="Unassembled WGS sequence"/>
</dbReference>
<dbReference type="PANTHER" id="PTHR43792:SF1">
    <property type="entry name" value="N-ACETYLTRANSFERASE DOMAIN-CONTAINING PROTEIN"/>
    <property type="match status" value="1"/>
</dbReference>
<keyword evidence="2" id="KW-0808">Transferase</keyword>
<evidence type="ECO:0000313" key="3">
    <source>
        <dbReference type="Proteomes" id="UP000031488"/>
    </source>
</evidence>
<keyword evidence="3" id="KW-1185">Reference proteome</keyword>
<comment type="caution">
    <text evidence="2">The sequence shown here is derived from an EMBL/GenBank/DDBJ whole genome shotgun (WGS) entry which is preliminary data.</text>
</comment>
<dbReference type="Pfam" id="PF13302">
    <property type="entry name" value="Acetyltransf_3"/>
    <property type="match status" value="1"/>
</dbReference>
<gene>
    <name evidence="2" type="ORF">AE0388_1487</name>
</gene>
<organism evidence="2 3">
    <name type="scientific">Brevibacterium linens</name>
    <dbReference type="NCBI Taxonomy" id="1703"/>
    <lineage>
        <taxon>Bacteria</taxon>
        <taxon>Bacillati</taxon>
        <taxon>Actinomycetota</taxon>
        <taxon>Actinomycetes</taxon>
        <taxon>Micrococcales</taxon>
        <taxon>Brevibacteriaceae</taxon>
        <taxon>Brevibacterium</taxon>
    </lineage>
</organism>
<dbReference type="OrthoDB" id="3533156at2"/>
<dbReference type="InterPro" id="IPR051531">
    <property type="entry name" value="N-acetyltransferase"/>
</dbReference>
<dbReference type="InterPro" id="IPR016181">
    <property type="entry name" value="Acyl_CoA_acyltransferase"/>
</dbReference>
<dbReference type="InterPro" id="IPR000182">
    <property type="entry name" value="GNAT_dom"/>
</dbReference>
<dbReference type="EMBL" id="JTJZ01000017">
    <property type="protein sequence ID" value="KHS53084.1"/>
    <property type="molecule type" value="Genomic_DNA"/>
</dbReference>
<name>A0A0B9A308_BRELN</name>
<dbReference type="PANTHER" id="PTHR43792">
    <property type="entry name" value="GNAT FAMILY, PUTATIVE (AFU_ORTHOLOGUE AFUA_3G00765)-RELATED-RELATED"/>
    <property type="match status" value="1"/>
</dbReference>
<dbReference type="SUPFAM" id="SSF55729">
    <property type="entry name" value="Acyl-CoA N-acyltransferases (Nat)"/>
    <property type="match status" value="1"/>
</dbReference>